<feature type="region of interest" description="Disordered" evidence="1">
    <location>
        <begin position="1"/>
        <end position="56"/>
    </location>
</feature>
<accession>A0A7U3Q3K0</accession>
<protein>
    <submittedName>
        <fullName evidence="2">Uncharacterized protein</fullName>
    </submittedName>
</protein>
<evidence type="ECO:0000313" key="3">
    <source>
        <dbReference type="Proteomes" id="UP000594364"/>
    </source>
</evidence>
<sequence>MASSSDPSSDPSSSASSSPSSSASSDPSSSSSSDPSSSCSSSSPPPPYTASEPDSQESAYNDISQFQGGYIQFDMLKDTNVSVWRAGTPKRNEYVAGQVPWHAVLTLHVKDVSQMMTGGVHLSSENIDPRGALISNRGIHLSTYCKSLGWTHYRRYALRHLQDGNPQWKGIMIVRSGSVKELSRFRFDDLSIKNIRMVRAFVRSVNQVYFFDCIDANKNFNALFDDMPMHGWWPWPNPKAEKGDDTDERQATRSEASSDNHDYWDGDASLQPWGEEDRAWNLCGFEVIVRASRSWFAL</sequence>
<feature type="region of interest" description="Disordered" evidence="1">
    <location>
        <begin position="235"/>
        <end position="265"/>
    </location>
</feature>
<dbReference type="Proteomes" id="UP000594364">
    <property type="component" value="Chromosome 6"/>
</dbReference>
<dbReference type="OrthoDB" id="4589291at2759"/>
<feature type="compositionally biased region" description="Low complexity" evidence="1">
    <location>
        <begin position="1"/>
        <end position="42"/>
    </location>
</feature>
<proteinExistence type="predicted"/>
<gene>
    <name evidence="2" type="ORF">C2857_004396</name>
</gene>
<dbReference type="EMBL" id="CP031390">
    <property type="protein sequence ID" value="QPH19221.1"/>
    <property type="molecule type" value="Genomic_DNA"/>
</dbReference>
<reference evidence="2 3" key="1">
    <citation type="journal article" date="2018" name="PLoS Genet.">
        <title>Repeat elements organise 3D genome structure and mediate transcription in the filamentous fungus Epichloe festucae.</title>
        <authorList>
            <person name="Winter D.J."/>
            <person name="Ganley A.R.D."/>
            <person name="Young C.A."/>
            <person name="Liachko I."/>
            <person name="Schardl C.L."/>
            <person name="Dupont P.Y."/>
            <person name="Berry D."/>
            <person name="Ram A."/>
            <person name="Scott B."/>
            <person name="Cox M.P."/>
        </authorList>
    </citation>
    <scope>NUCLEOTIDE SEQUENCE [LARGE SCALE GENOMIC DNA]</scope>
    <source>
        <strain evidence="2 3">Fl1</strain>
    </source>
</reference>
<feature type="compositionally biased region" description="Basic and acidic residues" evidence="1">
    <location>
        <begin position="239"/>
        <end position="264"/>
    </location>
</feature>
<organism evidence="2 3">
    <name type="scientific">Epichloe festucae (strain Fl1)</name>
    <dbReference type="NCBI Taxonomy" id="877507"/>
    <lineage>
        <taxon>Eukaryota</taxon>
        <taxon>Fungi</taxon>
        <taxon>Dikarya</taxon>
        <taxon>Ascomycota</taxon>
        <taxon>Pezizomycotina</taxon>
        <taxon>Sordariomycetes</taxon>
        <taxon>Hypocreomycetidae</taxon>
        <taxon>Hypocreales</taxon>
        <taxon>Clavicipitaceae</taxon>
        <taxon>Epichloe</taxon>
    </lineage>
</organism>
<evidence type="ECO:0000256" key="1">
    <source>
        <dbReference type="SAM" id="MobiDB-lite"/>
    </source>
</evidence>
<evidence type="ECO:0000313" key="2">
    <source>
        <dbReference type="EMBL" id="QPH19221.1"/>
    </source>
</evidence>
<dbReference type="AlphaFoldDB" id="A0A7U3Q3K0"/>
<name>A0A7U3Q3K0_EPIFF</name>
<keyword evidence="3" id="KW-1185">Reference proteome</keyword>